<keyword evidence="2" id="KW-0732">Signal</keyword>
<keyword evidence="4" id="KW-1185">Reference proteome</keyword>
<evidence type="ECO:0000313" key="4">
    <source>
        <dbReference type="Proteomes" id="UP000199065"/>
    </source>
</evidence>
<dbReference type="Proteomes" id="UP000199065">
    <property type="component" value="Unassembled WGS sequence"/>
</dbReference>
<feature type="compositionally biased region" description="Polar residues" evidence="1">
    <location>
        <begin position="47"/>
        <end position="59"/>
    </location>
</feature>
<dbReference type="RefSeq" id="WP_092283926.1">
    <property type="nucleotide sequence ID" value="NZ_FOPJ01000002.1"/>
</dbReference>
<protein>
    <submittedName>
        <fullName evidence="3">Uncharacterized protein</fullName>
    </submittedName>
</protein>
<dbReference type="AlphaFoldDB" id="A0A1I2QJI7"/>
<dbReference type="EMBL" id="FOPJ01000002">
    <property type="protein sequence ID" value="SFG26377.1"/>
    <property type="molecule type" value="Genomic_DNA"/>
</dbReference>
<feature type="signal peptide" evidence="2">
    <location>
        <begin position="1"/>
        <end position="27"/>
    </location>
</feature>
<feature type="region of interest" description="Disordered" evidence="1">
    <location>
        <begin position="46"/>
        <end position="66"/>
    </location>
</feature>
<evidence type="ECO:0000256" key="2">
    <source>
        <dbReference type="SAM" id="SignalP"/>
    </source>
</evidence>
<name>A0A1I2QJI7_9CORY</name>
<dbReference type="OrthoDB" id="4426232at2"/>
<evidence type="ECO:0000313" key="3">
    <source>
        <dbReference type="EMBL" id="SFG26377.1"/>
    </source>
</evidence>
<gene>
    <name evidence="3" type="ORF">SAMN05660282_00406</name>
</gene>
<evidence type="ECO:0000256" key="1">
    <source>
        <dbReference type="SAM" id="MobiDB-lite"/>
    </source>
</evidence>
<proteinExistence type="predicted"/>
<accession>A0A1I2QJI7</accession>
<organism evidence="3 4">
    <name type="scientific">Corynebacterium spheniscorum</name>
    <dbReference type="NCBI Taxonomy" id="185761"/>
    <lineage>
        <taxon>Bacteria</taxon>
        <taxon>Bacillati</taxon>
        <taxon>Actinomycetota</taxon>
        <taxon>Actinomycetes</taxon>
        <taxon>Mycobacteriales</taxon>
        <taxon>Corynebacteriaceae</taxon>
        <taxon>Corynebacterium</taxon>
    </lineage>
</organism>
<feature type="chain" id="PRO_5011435665" evidence="2">
    <location>
        <begin position="28"/>
        <end position="220"/>
    </location>
</feature>
<sequence>MRILKGKSVITAGAACLIAFLPTTAAAQSSSSALLPAFSSSSLAQPVDQNKTCSQNSSETKSEKQKILDAAQEEYETFDLQAEIAKDPGKYQENISIIENSPALVEYFNKYSAFPMEDMQRLAASTPTVAVQEIATNLEGKALLLHPSTGSPEVVPQDEADKYDNFPSLLTGPCWKSYVGAGTAAVLGGFYCGLGGPILMVACTIAYSASGTHIDWNRYC</sequence>
<reference evidence="3 4" key="1">
    <citation type="submission" date="2016-10" db="EMBL/GenBank/DDBJ databases">
        <authorList>
            <person name="de Groot N.N."/>
        </authorList>
    </citation>
    <scope>NUCLEOTIDE SEQUENCE [LARGE SCALE GENOMIC DNA]</scope>
    <source>
        <strain>J11</strain>
        <strain evidence="4">PG 39</strain>
    </source>
</reference>